<dbReference type="GO" id="GO:0005524">
    <property type="term" value="F:ATP binding"/>
    <property type="evidence" value="ECO:0007669"/>
    <property type="project" value="InterPro"/>
</dbReference>
<evidence type="ECO:0000259" key="2">
    <source>
        <dbReference type="PROSITE" id="PS51194"/>
    </source>
</evidence>
<evidence type="ECO:0000313" key="3">
    <source>
        <dbReference type="EMBL" id="QHS83886.1"/>
    </source>
</evidence>
<dbReference type="InterPro" id="IPR050742">
    <property type="entry name" value="Helicase_Restrict-Modif_Enz"/>
</dbReference>
<dbReference type="Pfam" id="PF00271">
    <property type="entry name" value="Helicase_C"/>
    <property type="match status" value="1"/>
</dbReference>
<name>A0A6C0AWE0_9ZZZZ</name>
<dbReference type="PANTHER" id="PTHR47396">
    <property type="entry name" value="TYPE I RESTRICTION ENZYME ECOKI R PROTEIN"/>
    <property type="match status" value="1"/>
</dbReference>
<dbReference type="Pfam" id="PF04851">
    <property type="entry name" value="ResIII"/>
    <property type="match status" value="1"/>
</dbReference>
<dbReference type="SUPFAM" id="SSF52540">
    <property type="entry name" value="P-loop containing nucleoside triphosphate hydrolases"/>
    <property type="match status" value="1"/>
</dbReference>
<reference evidence="3" key="1">
    <citation type="journal article" date="2020" name="Nature">
        <title>Giant virus diversity and host interactions through global metagenomics.</title>
        <authorList>
            <person name="Schulz F."/>
            <person name="Roux S."/>
            <person name="Paez-Espino D."/>
            <person name="Jungbluth S."/>
            <person name="Walsh D.A."/>
            <person name="Denef V.J."/>
            <person name="McMahon K.D."/>
            <person name="Konstantinidis K.T."/>
            <person name="Eloe-Fadrosh E.A."/>
            <person name="Kyrpides N.C."/>
            <person name="Woyke T."/>
        </authorList>
    </citation>
    <scope>NUCLEOTIDE SEQUENCE</scope>
    <source>
        <strain evidence="3">GVMAG-S-ERX555965-48</strain>
    </source>
</reference>
<dbReference type="PROSITE" id="PS51192">
    <property type="entry name" value="HELICASE_ATP_BIND_1"/>
    <property type="match status" value="1"/>
</dbReference>
<dbReference type="PANTHER" id="PTHR47396:SF1">
    <property type="entry name" value="ATP-DEPENDENT HELICASE IRC3-RELATED"/>
    <property type="match status" value="1"/>
</dbReference>
<dbReference type="AlphaFoldDB" id="A0A6C0AWE0"/>
<dbReference type="InterPro" id="IPR006935">
    <property type="entry name" value="Helicase/UvrB_N"/>
</dbReference>
<evidence type="ECO:0008006" key="4">
    <source>
        <dbReference type="Google" id="ProtNLM"/>
    </source>
</evidence>
<feature type="domain" description="Helicase ATP-binding" evidence="1">
    <location>
        <begin position="154"/>
        <end position="321"/>
    </location>
</feature>
<proteinExistence type="predicted"/>
<sequence length="724" mass="85201">MSETNKGYIYVRNHESYTKYNACKLGKASNIVERDGQYATSEIKRGYFDPVFQIPIEEMGRLEISLQREFNKLNIKFDGGIEFYDKKIIDSIEPYLISNGFDYIKISKEEMSNMTRPIRERNSINKVITTNKTGTEIVNYVPRDYQNKIIEESKIYFEKNEKGILVLMCGVGKTLISLWITQKLNAQKILIGVPNRLLLNQWKEVICMIFKNIPYLIVCDDIKTEHVTQFLKEYNNNCIVITTYASSYKVYKATQEINFTFDMKINDECHHLTSNNIQEDDRKTYVQILKINSKKQLSLTATMKLLENKENSRDEDIVVSNDNVEYFGEIIDKKCLLWAIDQNIITDYVIQTIITDEEQLEQQLAKFNVAEENDKRLFLSAFASLKSIFEKHSHHLLIYSNNTENSKKIIRYINLLINDNYFDIPDLYCSDYQGEMNSKIQKDIIEKFTKSNYGIIACVYCLGEGWDFPLLDGVVFAENMTSNIRIVQSALRSGRKNKNELTKKNKIILPILNRDDWLENNENVDLKKVREVIYQMGMEDETIIQKIKVFKIDVKKQPNYNKKESNSPVYEFGDYDDELTQTLRLKTRGRFAINSISYEKAKKIIIENNIKTKEEYNELCERDYRLSKDPETIFGNNFTTWIDYLSIENIFYNIDECKEKIKNYLLKHDELKKYYMNLSMVTNELCKKDSSFPPHDLWIEYYNLKSLEDIIIIKNNKKRSGLIL</sequence>
<dbReference type="EMBL" id="MN738770">
    <property type="protein sequence ID" value="QHS83886.1"/>
    <property type="molecule type" value="Genomic_DNA"/>
</dbReference>
<dbReference type="Gene3D" id="3.40.50.300">
    <property type="entry name" value="P-loop containing nucleotide triphosphate hydrolases"/>
    <property type="match status" value="2"/>
</dbReference>
<dbReference type="SMART" id="SM00487">
    <property type="entry name" value="DEXDc"/>
    <property type="match status" value="1"/>
</dbReference>
<dbReference type="InterPro" id="IPR001650">
    <property type="entry name" value="Helicase_C-like"/>
</dbReference>
<accession>A0A6C0AWE0</accession>
<dbReference type="GO" id="GO:0016787">
    <property type="term" value="F:hydrolase activity"/>
    <property type="evidence" value="ECO:0007669"/>
    <property type="project" value="InterPro"/>
</dbReference>
<organism evidence="3">
    <name type="scientific">viral metagenome</name>
    <dbReference type="NCBI Taxonomy" id="1070528"/>
    <lineage>
        <taxon>unclassified sequences</taxon>
        <taxon>metagenomes</taxon>
        <taxon>organismal metagenomes</taxon>
    </lineage>
</organism>
<dbReference type="GO" id="GO:0005829">
    <property type="term" value="C:cytosol"/>
    <property type="evidence" value="ECO:0007669"/>
    <property type="project" value="TreeGrafter"/>
</dbReference>
<protein>
    <recommendedName>
        <fullName evidence="4">Helicase ATP-binding domain-containing protein</fullName>
    </recommendedName>
</protein>
<evidence type="ECO:0000259" key="1">
    <source>
        <dbReference type="PROSITE" id="PS51192"/>
    </source>
</evidence>
<dbReference type="InterPro" id="IPR014001">
    <property type="entry name" value="Helicase_ATP-bd"/>
</dbReference>
<dbReference type="GO" id="GO:0003677">
    <property type="term" value="F:DNA binding"/>
    <property type="evidence" value="ECO:0007669"/>
    <property type="project" value="InterPro"/>
</dbReference>
<dbReference type="PROSITE" id="PS51194">
    <property type="entry name" value="HELICASE_CTER"/>
    <property type="match status" value="1"/>
</dbReference>
<feature type="domain" description="Helicase C-terminal" evidence="2">
    <location>
        <begin position="384"/>
        <end position="544"/>
    </location>
</feature>
<dbReference type="InterPro" id="IPR027417">
    <property type="entry name" value="P-loop_NTPase"/>
</dbReference>